<dbReference type="GO" id="GO:0003677">
    <property type="term" value="F:DNA binding"/>
    <property type="evidence" value="ECO:0007669"/>
    <property type="project" value="UniProtKB-KW"/>
</dbReference>
<dbReference type="InterPro" id="IPR044946">
    <property type="entry name" value="Restrct_endonuc_typeI_TRD_sf"/>
</dbReference>
<organism evidence="3">
    <name type="scientific">marine sediment metagenome</name>
    <dbReference type="NCBI Taxonomy" id="412755"/>
    <lineage>
        <taxon>unclassified sequences</taxon>
        <taxon>metagenomes</taxon>
        <taxon>ecological metagenomes</taxon>
    </lineage>
</organism>
<accession>X1I214</accession>
<gene>
    <name evidence="3" type="ORF">S03H2_42313</name>
</gene>
<dbReference type="SUPFAM" id="SSF116734">
    <property type="entry name" value="DNA methylase specificity domain"/>
    <property type="match status" value="1"/>
</dbReference>
<proteinExistence type="predicted"/>
<comment type="caution">
    <text evidence="3">The sequence shown here is derived from an EMBL/GenBank/DDBJ whole genome shotgun (WGS) entry which is preliminary data.</text>
</comment>
<dbReference type="Gene3D" id="3.90.220.20">
    <property type="entry name" value="DNA methylase specificity domains"/>
    <property type="match status" value="1"/>
</dbReference>
<evidence type="ECO:0000256" key="2">
    <source>
        <dbReference type="ARBA" id="ARBA00023125"/>
    </source>
</evidence>
<dbReference type="AlphaFoldDB" id="X1I214"/>
<protein>
    <submittedName>
        <fullName evidence="3">Uncharacterized protein</fullName>
    </submittedName>
</protein>
<reference evidence="3" key="1">
    <citation type="journal article" date="2014" name="Front. Microbiol.">
        <title>High frequency of phylogenetically diverse reductive dehalogenase-homologous genes in deep subseafloor sedimentary metagenomes.</title>
        <authorList>
            <person name="Kawai M."/>
            <person name="Futagami T."/>
            <person name="Toyoda A."/>
            <person name="Takaki Y."/>
            <person name="Nishi S."/>
            <person name="Hori S."/>
            <person name="Arai W."/>
            <person name="Tsubouchi T."/>
            <person name="Morono Y."/>
            <person name="Uchiyama I."/>
            <person name="Ito T."/>
            <person name="Fujiyama A."/>
            <person name="Inagaki F."/>
            <person name="Takami H."/>
        </authorList>
    </citation>
    <scope>NUCLEOTIDE SEQUENCE</scope>
    <source>
        <strain evidence="3">Expedition CK06-06</strain>
    </source>
</reference>
<dbReference type="GO" id="GO:0009307">
    <property type="term" value="P:DNA restriction-modification system"/>
    <property type="evidence" value="ECO:0007669"/>
    <property type="project" value="UniProtKB-KW"/>
</dbReference>
<evidence type="ECO:0000313" key="3">
    <source>
        <dbReference type="EMBL" id="GAH75762.1"/>
    </source>
</evidence>
<evidence type="ECO:0000256" key="1">
    <source>
        <dbReference type="ARBA" id="ARBA00022747"/>
    </source>
</evidence>
<name>X1I214_9ZZZZ</name>
<keyword evidence="1" id="KW-0680">Restriction system</keyword>
<sequence length="111" mass="13254">MVSPYDTEVLLTGELKVIRVIDENNQYDINPFYLIYLFSSDLVQQQLENKIFIETTLPNIGDRWTELYLPISKDKEERKQIIKNVREVFKEKWGAIKKINKIRERYGNITT</sequence>
<keyword evidence="2" id="KW-0238">DNA-binding</keyword>
<dbReference type="EMBL" id="BARU01026330">
    <property type="protein sequence ID" value="GAH75762.1"/>
    <property type="molecule type" value="Genomic_DNA"/>
</dbReference>